<gene>
    <name evidence="2" type="ORF">NSK_002956</name>
</gene>
<dbReference type="OrthoDB" id="10515399at2759"/>
<accession>A0A4D9D250</accession>
<evidence type="ECO:0000313" key="3">
    <source>
        <dbReference type="Proteomes" id="UP000355283"/>
    </source>
</evidence>
<reference evidence="2 3" key="1">
    <citation type="submission" date="2019-01" db="EMBL/GenBank/DDBJ databases">
        <title>Nuclear Genome Assembly of the Microalgal Biofuel strain Nannochloropsis salina CCMP1776.</title>
        <authorList>
            <person name="Hovde B."/>
        </authorList>
    </citation>
    <scope>NUCLEOTIDE SEQUENCE [LARGE SCALE GENOMIC DNA]</scope>
    <source>
        <strain evidence="2 3">CCMP1776</strain>
    </source>
</reference>
<protein>
    <submittedName>
        <fullName evidence="2">Uncharacterized protein</fullName>
    </submittedName>
</protein>
<proteinExistence type="predicted"/>
<sequence length="339" mass="35684">MGAYASTRLLTPDEAAGLLGPELSQRVEEGFSRLSVNANDGGRGDGIDQRTFHRHVLEAFPAMPVVVVRTLFDAIDATAGGRREGGRGQGLVVMDDFMCMAAVLLMGSAEQRMKLAFRVYEVMGLRRLEGGGGRGGGRGGGGDSLFRGQVSSALLGNQGNLMGLGGGGRGAEGGCVDARDVETLLRAVYGPGVSAVEAAVRVVFGHPSSSPAAPASSQSLDFPAFSLRLAGAGWAQRVVVGWLATVLAQVLTQEPPASMVALEMKYHPEREMRQLAERYQLYPALVRVALCDASGRPTDMNYPLLFSRHRPPQRPLIPSSRPLWGPGRGGTVVESAGAG</sequence>
<dbReference type="EMBL" id="SDOX01000011">
    <property type="protein sequence ID" value="TFJ85446.1"/>
    <property type="molecule type" value="Genomic_DNA"/>
</dbReference>
<comment type="caution">
    <text evidence="2">The sequence shown here is derived from an EMBL/GenBank/DDBJ whole genome shotgun (WGS) entry which is preliminary data.</text>
</comment>
<keyword evidence="3" id="KW-1185">Reference proteome</keyword>
<dbReference type="Proteomes" id="UP000355283">
    <property type="component" value="Unassembled WGS sequence"/>
</dbReference>
<evidence type="ECO:0000256" key="1">
    <source>
        <dbReference type="SAM" id="MobiDB-lite"/>
    </source>
</evidence>
<name>A0A4D9D250_9STRA</name>
<organism evidence="2 3">
    <name type="scientific">Nannochloropsis salina CCMP1776</name>
    <dbReference type="NCBI Taxonomy" id="1027361"/>
    <lineage>
        <taxon>Eukaryota</taxon>
        <taxon>Sar</taxon>
        <taxon>Stramenopiles</taxon>
        <taxon>Ochrophyta</taxon>
        <taxon>Eustigmatophyceae</taxon>
        <taxon>Eustigmatales</taxon>
        <taxon>Monodopsidaceae</taxon>
        <taxon>Microchloropsis</taxon>
        <taxon>Microchloropsis salina</taxon>
    </lineage>
</organism>
<dbReference type="AlphaFoldDB" id="A0A4D9D250"/>
<evidence type="ECO:0000313" key="2">
    <source>
        <dbReference type="EMBL" id="TFJ85446.1"/>
    </source>
</evidence>
<feature type="region of interest" description="Disordered" evidence="1">
    <location>
        <begin position="316"/>
        <end position="339"/>
    </location>
</feature>